<name>B2CRK4_9VIRU</name>
<organism evidence="1 2">
    <name type="scientific">Betalipothrixvirus uzonense</name>
    <dbReference type="NCBI Taxonomy" id="512792"/>
    <lineage>
        <taxon>Viruses</taxon>
        <taxon>Adnaviria</taxon>
        <taxon>Zilligvirae</taxon>
        <taxon>Taleaviricota</taxon>
        <taxon>Tokiviricetes</taxon>
        <taxon>Ligamenvirales</taxon>
        <taxon>Lipothrixviridae</taxon>
        <taxon>Betalipothrixvirus</taxon>
    </lineage>
</organism>
<reference evidence="1 2" key="1">
    <citation type="journal article" date="2008" name="Res. Microbiol.">
        <title>Viruses in acidic geothermal environments of the Kamchatka Peninsula.</title>
        <authorList>
            <person name="Bize A."/>
            <person name="Peng X."/>
            <person name="Prokofeva M."/>
            <person name="Maclellan K."/>
            <person name="Lucas S."/>
            <person name="Forterre P."/>
            <person name="Garrett R.A."/>
            <person name="Bonch-Osmolovskaya E.A."/>
            <person name="Prangishvili D."/>
        </authorList>
    </citation>
    <scope>NUCLEOTIDE SEQUENCE [LARGE SCALE GENOMIC DNA]</scope>
</reference>
<accession>B2CRK4</accession>
<sequence>MALRVISFRVSDNIIQFLRQRKSFLQTYDEIINKLVTECAELVPKVNDFSIESLSVQTFKLSQYTIERLDFLSKYYGMTRSEVFRKLVLAKAEGLC</sequence>
<protein>
    <submittedName>
        <fullName evidence="1">Uncharacterized protein</fullName>
    </submittedName>
</protein>
<evidence type="ECO:0000313" key="1">
    <source>
        <dbReference type="EMBL" id="ACB37261.1"/>
    </source>
</evidence>
<dbReference type="GeneID" id="6186736"/>
<dbReference type="Proteomes" id="UP000008691">
    <property type="component" value="Segment"/>
</dbReference>
<evidence type="ECO:0000313" key="2">
    <source>
        <dbReference type="Proteomes" id="UP000008691"/>
    </source>
</evidence>
<dbReference type="OrthoDB" id="38141at10239"/>
<keyword evidence="2" id="KW-1185">Reference proteome</keyword>
<dbReference type="EMBL" id="EU545650">
    <property type="protein sequence ID" value="ACB37261.1"/>
    <property type="molecule type" value="Genomic_DNA"/>
</dbReference>
<dbReference type="RefSeq" id="YP_001798545.1">
    <property type="nucleotide sequence ID" value="NC_010537.1"/>
</dbReference>
<dbReference type="KEGG" id="vg:6186736"/>
<proteinExistence type="predicted"/>